<dbReference type="eggNOG" id="COG1396">
    <property type="taxonomic scope" value="Bacteria"/>
</dbReference>
<dbReference type="Gene3D" id="3.30.450.180">
    <property type="match status" value="1"/>
</dbReference>
<feature type="domain" description="HTH cro/C1-type" evidence="1">
    <location>
        <begin position="34"/>
        <end position="81"/>
    </location>
</feature>
<dbReference type="KEGG" id="nfa:NFA_44890"/>
<dbReference type="InterPro" id="IPR001387">
    <property type="entry name" value="Cro/C1-type_HTH"/>
</dbReference>
<organism evidence="2 3">
    <name type="scientific">Nocardia farcinica (strain IFM 10152)</name>
    <dbReference type="NCBI Taxonomy" id="247156"/>
    <lineage>
        <taxon>Bacteria</taxon>
        <taxon>Bacillati</taxon>
        <taxon>Actinomycetota</taxon>
        <taxon>Actinomycetes</taxon>
        <taxon>Mycobacteriales</taxon>
        <taxon>Nocardiaceae</taxon>
        <taxon>Nocardia</taxon>
    </lineage>
</organism>
<dbReference type="STRING" id="247156.NFA_44890"/>
<evidence type="ECO:0000259" key="1">
    <source>
        <dbReference type="PROSITE" id="PS50943"/>
    </source>
</evidence>
<dbReference type="EMBL" id="AP006618">
    <property type="protein sequence ID" value="BAD59340.1"/>
    <property type="molecule type" value="Genomic_DNA"/>
</dbReference>
<dbReference type="InterPro" id="IPR041413">
    <property type="entry name" value="MLTR_LBD"/>
</dbReference>
<dbReference type="RefSeq" id="WP_011211024.1">
    <property type="nucleotide sequence ID" value="NC_006361.1"/>
</dbReference>
<dbReference type="SUPFAM" id="SSF47413">
    <property type="entry name" value="lambda repressor-like DNA-binding domains"/>
    <property type="match status" value="1"/>
</dbReference>
<proteinExistence type="predicted"/>
<dbReference type="GO" id="GO:0003677">
    <property type="term" value="F:DNA binding"/>
    <property type="evidence" value="ECO:0007669"/>
    <property type="project" value="UniProtKB-KW"/>
</dbReference>
<dbReference type="Pfam" id="PF17765">
    <property type="entry name" value="MLTR_LBD"/>
    <property type="match status" value="1"/>
</dbReference>
<dbReference type="InterPro" id="IPR010982">
    <property type="entry name" value="Lambda_DNA-bd_dom_sf"/>
</dbReference>
<accession>Q5YR51</accession>
<dbReference type="Pfam" id="PF13560">
    <property type="entry name" value="HTH_31"/>
    <property type="match status" value="1"/>
</dbReference>
<dbReference type="HOGENOM" id="CLU_057862_0_0_11"/>
<evidence type="ECO:0000313" key="2">
    <source>
        <dbReference type="EMBL" id="BAD59340.1"/>
    </source>
</evidence>
<keyword evidence="3" id="KW-1185">Reference proteome</keyword>
<sequence length="285" mass="30668">MSDNELGLFLRSRREAVEPARVGLPAGPRRRTPGLRRAELATLAGVSVEYLTRLEQGRDRRPSPAVLSALSDALRLTPNERVHLYRLTKASDPGFTCTGQQPAAREVRPTVRALLDHLDPAAAALFDQTGVVVAATTAYRRLMAPTGLFDADNDGHLAWYVFADPRARELYPDWSHVADQWVATLKQGPFRADPALAALADQLTVVAGAEFTDRVASVPGLPAATGVMRMNHPEVGALRLAYETLDLSADDAQRLVVHLPADEATAAAMDTLAGRRPGGLRAVSG</sequence>
<dbReference type="CDD" id="cd00093">
    <property type="entry name" value="HTH_XRE"/>
    <property type="match status" value="1"/>
</dbReference>
<gene>
    <name evidence="2" type="ordered locus">NFA_44890</name>
</gene>
<dbReference type="AlphaFoldDB" id="Q5YR51"/>
<name>Q5YR51_NOCFA</name>
<protein>
    <submittedName>
        <fullName evidence="2">Putative DNA-binding protein</fullName>
    </submittedName>
</protein>
<keyword evidence="2" id="KW-0238">DNA-binding</keyword>
<dbReference type="PANTHER" id="PTHR35010">
    <property type="entry name" value="BLL4672 PROTEIN-RELATED"/>
    <property type="match status" value="1"/>
</dbReference>
<evidence type="ECO:0000313" key="3">
    <source>
        <dbReference type="Proteomes" id="UP000006820"/>
    </source>
</evidence>
<dbReference type="SMART" id="SM00530">
    <property type="entry name" value="HTH_XRE"/>
    <property type="match status" value="1"/>
</dbReference>
<dbReference type="PROSITE" id="PS50943">
    <property type="entry name" value="HTH_CROC1"/>
    <property type="match status" value="1"/>
</dbReference>
<dbReference type="Proteomes" id="UP000006820">
    <property type="component" value="Chromosome"/>
</dbReference>
<dbReference type="OrthoDB" id="3608749at2"/>
<dbReference type="GeneID" id="61135095"/>
<dbReference type="PANTHER" id="PTHR35010:SF2">
    <property type="entry name" value="BLL4672 PROTEIN"/>
    <property type="match status" value="1"/>
</dbReference>
<reference evidence="2 3" key="1">
    <citation type="journal article" date="2004" name="Proc. Natl. Acad. Sci. U.S.A.">
        <title>The complete genomic sequence of Nocardia farcinica IFM 10152.</title>
        <authorList>
            <person name="Ishikawa J."/>
            <person name="Yamashita A."/>
            <person name="Mikami Y."/>
            <person name="Hoshino Y."/>
            <person name="Kurita H."/>
            <person name="Hotta K."/>
            <person name="Shiba T."/>
            <person name="Hattori M."/>
        </authorList>
    </citation>
    <scope>NUCLEOTIDE SEQUENCE [LARGE SCALE GENOMIC DNA]</scope>
    <source>
        <strain evidence="2 3">IFM 10152</strain>
    </source>
</reference>
<dbReference type="Gene3D" id="1.10.260.40">
    <property type="entry name" value="lambda repressor-like DNA-binding domains"/>
    <property type="match status" value="1"/>
</dbReference>